<evidence type="ECO:0000256" key="1">
    <source>
        <dbReference type="SAM" id="MobiDB-lite"/>
    </source>
</evidence>
<protein>
    <submittedName>
        <fullName evidence="3">Exopolysaccharide biosynthesis protein</fullName>
    </submittedName>
</protein>
<feature type="compositionally biased region" description="Acidic residues" evidence="1">
    <location>
        <begin position="1"/>
        <end position="10"/>
    </location>
</feature>
<keyword evidence="2" id="KW-1133">Transmembrane helix</keyword>
<reference evidence="3" key="1">
    <citation type="submission" date="2021-04" db="EMBL/GenBank/DDBJ databases">
        <title>Ouciella asimina sp. nov., isolated from the surface seawater in the hydrothermal field of Okinawa Trough.</title>
        <authorList>
            <person name="Shuang W."/>
        </authorList>
    </citation>
    <scope>NUCLEOTIDE SEQUENCE</scope>
    <source>
        <strain evidence="3">LXI357</strain>
    </source>
</reference>
<name>A0A8T4ID96_9SPHN</name>
<dbReference type="Pfam" id="PF06055">
    <property type="entry name" value="ExoD"/>
    <property type="match status" value="1"/>
</dbReference>
<gene>
    <name evidence="3" type="ORF">J7S20_08100</name>
</gene>
<keyword evidence="2" id="KW-0472">Membrane</keyword>
<dbReference type="EMBL" id="JAGRQC010000002">
    <property type="protein sequence ID" value="MBR0552463.1"/>
    <property type="molecule type" value="Genomic_DNA"/>
</dbReference>
<feature type="region of interest" description="Disordered" evidence="1">
    <location>
        <begin position="1"/>
        <end position="26"/>
    </location>
</feature>
<evidence type="ECO:0000313" key="3">
    <source>
        <dbReference type="EMBL" id="MBR0552463.1"/>
    </source>
</evidence>
<evidence type="ECO:0000256" key="2">
    <source>
        <dbReference type="SAM" id="Phobius"/>
    </source>
</evidence>
<dbReference type="InterPro" id="IPR010331">
    <property type="entry name" value="ExoD"/>
</dbReference>
<keyword evidence="2" id="KW-0812">Transmembrane</keyword>
<dbReference type="PIRSF" id="PIRSF033239">
    <property type="entry name" value="ExoD"/>
    <property type="match status" value="1"/>
</dbReference>
<feature type="transmembrane region" description="Helical" evidence="2">
    <location>
        <begin position="179"/>
        <end position="199"/>
    </location>
</feature>
<feature type="transmembrane region" description="Helical" evidence="2">
    <location>
        <begin position="44"/>
        <end position="60"/>
    </location>
</feature>
<dbReference type="RefSeq" id="WP_284053741.1">
    <property type="nucleotide sequence ID" value="NZ_JAGRQC010000002.1"/>
</dbReference>
<comment type="caution">
    <text evidence="3">The sequence shown here is derived from an EMBL/GenBank/DDBJ whole genome shotgun (WGS) entry which is preliminary data.</text>
</comment>
<keyword evidence="4" id="KW-1185">Reference proteome</keyword>
<feature type="transmembrane region" description="Helical" evidence="2">
    <location>
        <begin position="154"/>
        <end position="173"/>
    </location>
</feature>
<evidence type="ECO:0000313" key="4">
    <source>
        <dbReference type="Proteomes" id="UP000676996"/>
    </source>
</evidence>
<organism evidence="3 4">
    <name type="scientific">Stakelama marina</name>
    <dbReference type="NCBI Taxonomy" id="2826939"/>
    <lineage>
        <taxon>Bacteria</taxon>
        <taxon>Pseudomonadati</taxon>
        <taxon>Pseudomonadota</taxon>
        <taxon>Alphaproteobacteria</taxon>
        <taxon>Sphingomonadales</taxon>
        <taxon>Sphingomonadaceae</taxon>
        <taxon>Stakelama</taxon>
    </lineage>
</organism>
<dbReference type="PANTHER" id="PTHR41795:SF1">
    <property type="entry name" value="EXOPOLYSACCHARIDE SYNTHESIS PROTEIN"/>
    <property type="match status" value="1"/>
</dbReference>
<dbReference type="AlphaFoldDB" id="A0A8T4ID96"/>
<proteinExistence type="predicted"/>
<dbReference type="Proteomes" id="UP000676996">
    <property type="component" value="Unassembled WGS sequence"/>
</dbReference>
<accession>A0A8T4ID96</accession>
<sequence>MDGQAAEEAEEKPLEHLLDEAEESEEDGEVTVGSLLDDFGSRSFGPLIALFGLIAVTPPIGAIPGIPTSMGVLTMLLSVQLLFGKKHPWVPQRLQKIGFSKDKVEAAHGRASGVLRRIDKLVGRRLDWATKGWAEWGAALCCTLLAATMPPLELLPFAAAAPASAIVLFGVGFMACDGLLILLGFAGTAGVATLVALNLPTLFG</sequence>
<dbReference type="PANTHER" id="PTHR41795">
    <property type="entry name" value="EXOPOLYSACCHARIDE SYNTHESIS PROTEIN"/>
    <property type="match status" value="1"/>
</dbReference>